<protein>
    <recommendedName>
        <fullName evidence="9">Digestive organ expansion factor homolog</fullName>
    </recommendedName>
</protein>
<evidence type="ECO:0000313" key="7">
    <source>
        <dbReference type="EMBL" id="KAL1501121.1"/>
    </source>
</evidence>
<comment type="similarity">
    <text evidence="2">Belongs to the UTP25 family.</text>
</comment>
<dbReference type="EMBL" id="JBDJPC010000005">
    <property type="protein sequence ID" value="KAL1501121.1"/>
    <property type="molecule type" value="Genomic_DNA"/>
</dbReference>
<dbReference type="PANTHER" id="PTHR12933:SF0">
    <property type="entry name" value="U3 SMALL NUCLEOLAR RNA-ASSOCIATED PROTEIN 25 HOMOLOG"/>
    <property type="match status" value="1"/>
</dbReference>
<evidence type="ECO:0000256" key="3">
    <source>
        <dbReference type="ARBA" id="ARBA00023242"/>
    </source>
</evidence>
<evidence type="ECO:0008006" key="9">
    <source>
        <dbReference type="Google" id="ProtNLM"/>
    </source>
</evidence>
<dbReference type="InterPro" id="IPR053940">
    <property type="entry name" value="UTP25_NTPase-like"/>
</dbReference>
<dbReference type="AlphaFoldDB" id="A0ABD1EQS2"/>
<comment type="subcellular location">
    <subcellularLocation>
        <location evidence="1">Nucleus</location>
        <location evidence="1">Nucleolus</location>
    </subcellularLocation>
</comment>
<feature type="region of interest" description="Disordered" evidence="4">
    <location>
        <begin position="100"/>
        <end position="176"/>
    </location>
</feature>
<evidence type="ECO:0000259" key="6">
    <source>
        <dbReference type="Pfam" id="PF22916"/>
    </source>
</evidence>
<reference evidence="7 8" key="1">
    <citation type="submission" date="2024-05" db="EMBL/GenBank/DDBJ databases">
        <title>Genetic variation in Jamaican populations of the coffee berry borer (Hypothenemus hampei).</title>
        <authorList>
            <person name="Errbii M."/>
            <person name="Myrie A."/>
        </authorList>
    </citation>
    <scope>NUCLEOTIDE SEQUENCE [LARGE SCALE GENOMIC DNA]</scope>
    <source>
        <strain evidence="7">JA-Hopewell-2020-01-JO</strain>
        <tissue evidence="7">Whole body</tissue>
    </source>
</reference>
<keyword evidence="3" id="KW-0539">Nucleus</keyword>
<evidence type="ECO:0000313" key="8">
    <source>
        <dbReference type="Proteomes" id="UP001566132"/>
    </source>
</evidence>
<name>A0ABD1EQS2_HYPHA</name>
<feature type="domain" description="UTP25 NTP hydrolase-like" evidence="6">
    <location>
        <begin position="293"/>
        <end position="555"/>
    </location>
</feature>
<dbReference type="GO" id="GO:0005730">
    <property type="term" value="C:nucleolus"/>
    <property type="evidence" value="ECO:0007669"/>
    <property type="project" value="UniProtKB-SubCell"/>
</dbReference>
<feature type="region of interest" description="Disordered" evidence="4">
    <location>
        <begin position="1"/>
        <end position="87"/>
    </location>
</feature>
<evidence type="ECO:0000259" key="5">
    <source>
        <dbReference type="Pfam" id="PF06862"/>
    </source>
</evidence>
<evidence type="ECO:0000256" key="1">
    <source>
        <dbReference type="ARBA" id="ARBA00004604"/>
    </source>
</evidence>
<feature type="compositionally biased region" description="Basic and acidic residues" evidence="4">
    <location>
        <begin position="51"/>
        <end position="71"/>
    </location>
</feature>
<feature type="compositionally biased region" description="Basic and acidic residues" evidence="4">
    <location>
        <begin position="7"/>
        <end position="16"/>
    </location>
</feature>
<feature type="compositionally biased region" description="Acidic residues" evidence="4">
    <location>
        <begin position="136"/>
        <end position="159"/>
    </location>
</feature>
<evidence type="ECO:0000256" key="2">
    <source>
        <dbReference type="ARBA" id="ARBA00009223"/>
    </source>
</evidence>
<organism evidence="7 8">
    <name type="scientific">Hypothenemus hampei</name>
    <name type="common">Coffee berry borer</name>
    <dbReference type="NCBI Taxonomy" id="57062"/>
    <lineage>
        <taxon>Eukaryota</taxon>
        <taxon>Metazoa</taxon>
        <taxon>Ecdysozoa</taxon>
        <taxon>Arthropoda</taxon>
        <taxon>Hexapoda</taxon>
        <taxon>Insecta</taxon>
        <taxon>Pterygota</taxon>
        <taxon>Neoptera</taxon>
        <taxon>Endopterygota</taxon>
        <taxon>Coleoptera</taxon>
        <taxon>Polyphaga</taxon>
        <taxon>Cucujiformia</taxon>
        <taxon>Curculionidae</taxon>
        <taxon>Scolytinae</taxon>
        <taxon>Hypothenemus</taxon>
    </lineage>
</organism>
<dbReference type="InterPro" id="IPR010678">
    <property type="entry name" value="UTP25"/>
</dbReference>
<evidence type="ECO:0000256" key="4">
    <source>
        <dbReference type="SAM" id="MobiDB-lite"/>
    </source>
</evidence>
<proteinExistence type="inferred from homology"/>
<gene>
    <name evidence="7" type="ORF">ABEB36_006506</name>
</gene>
<accession>A0ABD1EQS2</accession>
<dbReference type="Proteomes" id="UP001566132">
    <property type="component" value="Unassembled WGS sequence"/>
</dbReference>
<comment type="caution">
    <text evidence="7">The sequence shown here is derived from an EMBL/GenBank/DDBJ whole genome shotgun (WGS) entry which is preliminary data.</text>
</comment>
<dbReference type="Pfam" id="PF06862">
    <property type="entry name" value="Utp25_C"/>
    <property type="match status" value="1"/>
</dbReference>
<dbReference type="Pfam" id="PF22916">
    <property type="entry name" value="UTP25_NTPase-like"/>
    <property type="match status" value="1"/>
</dbReference>
<keyword evidence="8" id="KW-1185">Reference proteome</keyword>
<feature type="compositionally biased region" description="Acidic residues" evidence="4">
    <location>
        <begin position="116"/>
        <end position="126"/>
    </location>
</feature>
<sequence length="758" mass="89376">MGKKLKYRDVVKREGPKTFNKRKLNKSNNKNNEKRNKTISNGSFKRKLNQKKNESNKRIRKNSENEHKVEEPIQNQSSESDSEDAVTVDYMKLLRDSFGDKIQKVSNEAVSSESSSSEEELEEESDKTELHKPDEIEREDDDDNDDDDDDNDDDEDDNNDVQNDTQQEEDTVDDSHDPFVKHVCYELHPNLLQNLQSESQHLAEIHKITWPKLGELLIRIPKCETIETVKHTLLDTTTYAIPSPIPKKLHPKDYFIKPQILPNLHLANKSVIKQEETILSSFQQEMFSIINNYQDFYFPERTFDNAEDIRFVYSLHAINHILKTRIKILHHNSKLGKREDVPEEYRDQGLVRPKVLIVVPFKDSAYKVINCMINIMFQEDKGNVVKKLRFVEDYTGNQLYFPKKNPKPDDYEKTFCGNIGDDFKIGLTVTKKSLKLYSDFYSSDIIVASPLGLRTIIKAPGEPDRDFDFLTSIELLILDQTDIFFMQNWFHVMHLFDHLHLKPKELHGTDVSRVRQWCLNLWSKYYRQTLIFSSCQLPHIEALFTKNCTNFAGKVKVANRFESGKINEVYVQMQHIFHKFNAASPVEMVEKRFEFFVEKVLPLHRDTAMTQTLIFIPSYYDYVRIRNHFKKEDVSFVQICEYSKESKVARARDMFFHGDAHFLLYTERYHFYNRIRIKGIRHLIFYQLPCYSHFYSEMCNLMQEFNMNKKVGSMDNMTVSVIYTKYDILQLAPLLGTERAVRMLESERDVHMLLTERR</sequence>
<dbReference type="InterPro" id="IPR053939">
    <property type="entry name" value="UTP25_C"/>
</dbReference>
<feature type="domain" description="UTP25 C-terminal" evidence="5">
    <location>
        <begin position="566"/>
        <end position="751"/>
    </location>
</feature>
<dbReference type="PANTHER" id="PTHR12933">
    <property type="entry name" value="ORF PROTEIN-RELATED"/>
    <property type="match status" value="1"/>
</dbReference>